<protein>
    <submittedName>
        <fullName evidence="4">Uncharacterized protein LOC115876344</fullName>
    </submittedName>
</protein>
<dbReference type="Pfam" id="PF10545">
    <property type="entry name" value="MADF_DNA_bdg"/>
    <property type="match status" value="1"/>
</dbReference>
<dbReference type="InterPro" id="IPR006578">
    <property type="entry name" value="MADF-dom"/>
</dbReference>
<proteinExistence type="predicted"/>
<dbReference type="InterPro" id="IPR004210">
    <property type="entry name" value="BESS_motif"/>
</dbReference>
<comment type="subcellular location">
    <subcellularLocation>
        <location evidence="1">Nucleus</location>
    </subcellularLocation>
</comment>
<evidence type="ECO:0000313" key="4">
    <source>
        <dbReference type="RefSeq" id="XP_030747944.1"/>
    </source>
</evidence>
<evidence type="ECO:0000256" key="1">
    <source>
        <dbReference type="PROSITE-ProRule" id="PRU00371"/>
    </source>
</evidence>
<evidence type="ECO:0000313" key="3">
    <source>
        <dbReference type="Proteomes" id="UP000504635"/>
    </source>
</evidence>
<organism evidence="3 4">
    <name type="scientific">Sitophilus oryzae</name>
    <name type="common">Rice weevil</name>
    <name type="synonym">Curculio oryzae</name>
    <dbReference type="NCBI Taxonomy" id="7048"/>
    <lineage>
        <taxon>Eukaryota</taxon>
        <taxon>Metazoa</taxon>
        <taxon>Ecdysozoa</taxon>
        <taxon>Arthropoda</taxon>
        <taxon>Hexapoda</taxon>
        <taxon>Insecta</taxon>
        <taxon>Pterygota</taxon>
        <taxon>Neoptera</taxon>
        <taxon>Endopterygota</taxon>
        <taxon>Coleoptera</taxon>
        <taxon>Polyphaga</taxon>
        <taxon>Cucujiformia</taxon>
        <taxon>Curculionidae</taxon>
        <taxon>Dryophthorinae</taxon>
        <taxon>Sitophilus</taxon>
    </lineage>
</organism>
<reference evidence="4" key="1">
    <citation type="submission" date="2025-08" db="UniProtKB">
        <authorList>
            <consortium name="RefSeq"/>
        </authorList>
    </citation>
    <scope>IDENTIFICATION</scope>
    <source>
        <tissue evidence="4">Gonads</tissue>
    </source>
</reference>
<keyword evidence="1" id="KW-0539">Nucleus</keyword>
<dbReference type="AlphaFoldDB" id="A0A6J2XAT9"/>
<dbReference type="Proteomes" id="UP000504635">
    <property type="component" value="Unplaced"/>
</dbReference>
<dbReference type="InParanoid" id="A0A6J2XAT9"/>
<dbReference type="OrthoDB" id="5803771at2759"/>
<dbReference type="RefSeq" id="XP_030747944.1">
    <property type="nucleotide sequence ID" value="XM_030892084.1"/>
</dbReference>
<evidence type="ECO:0000259" key="2">
    <source>
        <dbReference type="PROSITE" id="PS51031"/>
    </source>
</evidence>
<accession>A0A6J2XAT9</accession>
<dbReference type="PROSITE" id="PS51031">
    <property type="entry name" value="BESS"/>
    <property type="match status" value="1"/>
</dbReference>
<dbReference type="GO" id="GO:0005634">
    <property type="term" value="C:nucleus"/>
    <property type="evidence" value="ECO:0007669"/>
    <property type="project" value="UniProtKB-SubCell"/>
</dbReference>
<name>A0A6J2XAT9_SITOR</name>
<sequence length="213" mass="24641">MGLTDEAMCRFCQYEELTTDFMSVRQPGKLDDCKKRWKNIKDTYNRRRKKKKSTGSAALPKQAKWALADMLSFLDQTEHKRPCRDRKERINDDIIATIKERSAERNEIFKKIGPSKPDSLDLFFQSIAASVKALRPELINEAKLRTVHLVFELEQRNAGEVHPQHLVMNLSHTQDIVLNLSHTPDLVMSLSHTQDLVMNLSHPQHLVMKLSHT</sequence>
<dbReference type="GO" id="GO:0003677">
    <property type="term" value="F:DNA binding"/>
    <property type="evidence" value="ECO:0007669"/>
    <property type="project" value="InterPro"/>
</dbReference>
<gene>
    <name evidence="4" type="primary">LOC115876344</name>
</gene>
<feature type="domain" description="BESS" evidence="2">
    <location>
        <begin position="117"/>
        <end position="156"/>
    </location>
</feature>
<keyword evidence="3" id="KW-1185">Reference proteome</keyword>
<dbReference type="KEGG" id="soy:115876344"/>
<dbReference type="GeneID" id="115876344"/>